<dbReference type="PANTHER" id="PTHR32071:SF101">
    <property type="entry name" value="ACETOIN DEHYDROGENASE OPERON TRANSCRIPTIONAL ACTIVATOR ACOR"/>
    <property type="match status" value="1"/>
</dbReference>
<proteinExistence type="predicted"/>
<protein>
    <submittedName>
        <fullName evidence="6">Transcriptional regulator of acetoin/glycerol metabolism</fullName>
    </submittedName>
</protein>
<organism evidence="6 7">
    <name type="scientific">Alteribacillus bidgolensis</name>
    <dbReference type="NCBI Taxonomy" id="930129"/>
    <lineage>
        <taxon>Bacteria</taxon>
        <taxon>Bacillati</taxon>
        <taxon>Bacillota</taxon>
        <taxon>Bacilli</taxon>
        <taxon>Bacillales</taxon>
        <taxon>Bacillaceae</taxon>
        <taxon>Alteribacillus</taxon>
    </lineage>
</organism>
<dbReference type="GO" id="GO:0006355">
    <property type="term" value="P:regulation of DNA-templated transcription"/>
    <property type="evidence" value="ECO:0007669"/>
    <property type="project" value="InterPro"/>
</dbReference>
<keyword evidence="4" id="KW-0804">Transcription</keyword>
<dbReference type="AlphaFoldDB" id="A0A1G8IFA2"/>
<dbReference type="PROSITE" id="PS50045">
    <property type="entry name" value="SIGMA54_INTERACT_4"/>
    <property type="match status" value="1"/>
</dbReference>
<dbReference type="Gene3D" id="3.30.450.40">
    <property type="match status" value="1"/>
</dbReference>
<dbReference type="InterPro" id="IPR027417">
    <property type="entry name" value="P-loop_NTPase"/>
</dbReference>
<dbReference type="InterPro" id="IPR002078">
    <property type="entry name" value="Sigma_54_int"/>
</dbReference>
<accession>A0A1G8IFA2</accession>
<dbReference type="SUPFAM" id="SSF55781">
    <property type="entry name" value="GAF domain-like"/>
    <property type="match status" value="1"/>
</dbReference>
<keyword evidence="2" id="KW-0067">ATP-binding</keyword>
<reference evidence="6 7" key="1">
    <citation type="submission" date="2016-10" db="EMBL/GenBank/DDBJ databases">
        <authorList>
            <person name="de Groot N.N."/>
        </authorList>
    </citation>
    <scope>NUCLEOTIDE SEQUENCE [LARGE SCALE GENOMIC DNA]</scope>
    <source>
        <strain evidence="7">P4B,CCM 7963,CECT 7998,DSM 25260,IBRC-M 10614,KCTC 13821</strain>
    </source>
</reference>
<dbReference type="RefSeq" id="WP_245917918.1">
    <property type="nucleotide sequence ID" value="NZ_FNDU01000005.1"/>
</dbReference>
<evidence type="ECO:0000259" key="5">
    <source>
        <dbReference type="PROSITE" id="PS50045"/>
    </source>
</evidence>
<dbReference type="EMBL" id="FNDU01000005">
    <property type="protein sequence ID" value="SDI17698.1"/>
    <property type="molecule type" value="Genomic_DNA"/>
</dbReference>
<keyword evidence="7" id="KW-1185">Reference proteome</keyword>
<gene>
    <name evidence="6" type="ORF">SAMN05216352_105176</name>
</gene>
<name>A0A1G8IFA2_9BACI</name>
<evidence type="ECO:0000256" key="4">
    <source>
        <dbReference type="ARBA" id="ARBA00023163"/>
    </source>
</evidence>
<evidence type="ECO:0000256" key="3">
    <source>
        <dbReference type="ARBA" id="ARBA00023015"/>
    </source>
</evidence>
<dbReference type="InterPro" id="IPR029016">
    <property type="entry name" value="GAF-like_dom_sf"/>
</dbReference>
<dbReference type="Proteomes" id="UP000199017">
    <property type="component" value="Unassembled WGS sequence"/>
</dbReference>
<dbReference type="Gene3D" id="3.40.50.300">
    <property type="entry name" value="P-loop containing nucleotide triphosphate hydrolases"/>
    <property type="match status" value="1"/>
</dbReference>
<evidence type="ECO:0000313" key="6">
    <source>
        <dbReference type="EMBL" id="SDI17698.1"/>
    </source>
</evidence>
<evidence type="ECO:0000256" key="2">
    <source>
        <dbReference type="ARBA" id="ARBA00022840"/>
    </source>
</evidence>
<keyword evidence="3" id="KW-0805">Transcription regulation</keyword>
<dbReference type="FunFam" id="3.40.50.300:FF:000006">
    <property type="entry name" value="DNA-binding transcriptional regulator NtrC"/>
    <property type="match status" value="1"/>
</dbReference>
<sequence length="509" mass="57283">MEQLKRETWKRFVQEGTLDTSRMEKRIAESWFHCRQTGVDPYNGKGVLLLNGRELEERKQKNSRLIQVAMPFLQNLAKMYEQLNVVLLLADRDGYVLRMMGNTSAYQIAKDINFTEGVKWTEEEVGTNAIGTAISTTEPITITGVEHYSVASQNWSCSASPIYDEDGELLGVLDISSPFSKDTYEHILGTVVAAAYAIENKWKKQMKEEEVELLSWALESPASTPYILCNRKHKIVYIHSDLKDYPVQVGKTLQEYSSQGIIHASKTPILSKGTEDMIGYNLQIQAPKQSVQKHSITNESVSFEYPGVKGKSLAFQKTIHEAKKASRTDVTVHLHGETGTGKEMLAQSIHQNSTRKKGRFIAVNCGAIPENLLESELFGYADGAFTGARRSGKEGKIKQADGGTLFLDEIGEIPPSMQITLLRALQEKQVAPIGGDQTVSVDFRLITATNKDLRKLVKELEKIYFIVCMCSQLKFHHYVRGPMTYLFSFNIFAKRQVSQINGQKSCWKF</sequence>
<dbReference type="CDD" id="cd00009">
    <property type="entry name" value="AAA"/>
    <property type="match status" value="1"/>
</dbReference>
<dbReference type="SUPFAM" id="SSF52540">
    <property type="entry name" value="P-loop containing nucleoside triphosphate hydrolases"/>
    <property type="match status" value="1"/>
</dbReference>
<dbReference type="STRING" id="930129.SAMN05216352_105176"/>
<dbReference type="InterPro" id="IPR003593">
    <property type="entry name" value="AAA+_ATPase"/>
</dbReference>
<keyword evidence="1" id="KW-0547">Nucleotide-binding</keyword>
<dbReference type="Pfam" id="PF00158">
    <property type="entry name" value="Sigma54_activat"/>
    <property type="match status" value="1"/>
</dbReference>
<evidence type="ECO:0000313" key="7">
    <source>
        <dbReference type="Proteomes" id="UP000199017"/>
    </source>
</evidence>
<dbReference type="Pfam" id="PF01590">
    <property type="entry name" value="GAF"/>
    <property type="match status" value="1"/>
</dbReference>
<evidence type="ECO:0000256" key="1">
    <source>
        <dbReference type="ARBA" id="ARBA00022741"/>
    </source>
</evidence>
<feature type="domain" description="Sigma-54 factor interaction" evidence="5">
    <location>
        <begin position="308"/>
        <end position="465"/>
    </location>
</feature>
<dbReference type="InterPro" id="IPR003018">
    <property type="entry name" value="GAF"/>
</dbReference>
<dbReference type="PANTHER" id="PTHR32071">
    <property type="entry name" value="TRANSCRIPTIONAL REGULATORY PROTEIN"/>
    <property type="match status" value="1"/>
</dbReference>
<dbReference type="PROSITE" id="PS00676">
    <property type="entry name" value="SIGMA54_INTERACT_2"/>
    <property type="match status" value="1"/>
</dbReference>
<dbReference type="GO" id="GO:0003677">
    <property type="term" value="F:DNA binding"/>
    <property type="evidence" value="ECO:0007669"/>
    <property type="project" value="UniProtKB-KW"/>
</dbReference>
<dbReference type="SMART" id="SM00382">
    <property type="entry name" value="AAA"/>
    <property type="match status" value="1"/>
</dbReference>
<dbReference type="GO" id="GO:0005524">
    <property type="term" value="F:ATP binding"/>
    <property type="evidence" value="ECO:0007669"/>
    <property type="project" value="UniProtKB-KW"/>
</dbReference>
<dbReference type="InterPro" id="IPR025943">
    <property type="entry name" value="Sigma_54_int_dom_ATP-bd_2"/>
</dbReference>